<evidence type="ECO:0000313" key="3">
    <source>
        <dbReference type="Proteomes" id="UP000183417"/>
    </source>
</evidence>
<organism evidence="2 3">
    <name type="scientific">Delftia lacustris</name>
    <dbReference type="NCBI Taxonomy" id="558537"/>
    <lineage>
        <taxon>Bacteria</taxon>
        <taxon>Pseudomonadati</taxon>
        <taxon>Pseudomonadota</taxon>
        <taxon>Betaproteobacteria</taxon>
        <taxon>Burkholderiales</taxon>
        <taxon>Comamonadaceae</taxon>
        <taxon>Delftia</taxon>
    </lineage>
</organism>
<evidence type="ECO:0000259" key="1">
    <source>
        <dbReference type="Pfam" id="PF01609"/>
    </source>
</evidence>
<dbReference type="GO" id="GO:0003677">
    <property type="term" value="F:DNA binding"/>
    <property type="evidence" value="ECO:0007669"/>
    <property type="project" value="InterPro"/>
</dbReference>
<dbReference type="AlphaFoldDB" id="A0A1H3S7V3"/>
<dbReference type="Pfam" id="PF01609">
    <property type="entry name" value="DDE_Tnp_1"/>
    <property type="match status" value="1"/>
</dbReference>
<name>A0A1H3S7V3_9BURK</name>
<reference evidence="2 3" key="1">
    <citation type="submission" date="2016-10" db="EMBL/GenBank/DDBJ databases">
        <authorList>
            <person name="de Groot N.N."/>
        </authorList>
    </citation>
    <scope>NUCLEOTIDE SEQUENCE [LARGE SCALE GENOMIC DNA]</scope>
    <source>
        <strain evidence="2 3">LMG 24775</strain>
    </source>
</reference>
<dbReference type="GO" id="GO:0004803">
    <property type="term" value="F:transposase activity"/>
    <property type="evidence" value="ECO:0007669"/>
    <property type="project" value="InterPro"/>
</dbReference>
<dbReference type="Proteomes" id="UP000183417">
    <property type="component" value="Unassembled WGS sequence"/>
</dbReference>
<dbReference type="PANTHER" id="PTHR30007">
    <property type="entry name" value="PHP DOMAIN PROTEIN"/>
    <property type="match status" value="1"/>
</dbReference>
<protein>
    <recommendedName>
        <fullName evidence="1">Transposase IS4-like domain-containing protein</fullName>
    </recommendedName>
</protein>
<feature type="domain" description="Transposase IS4-like" evidence="1">
    <location>
        <begin position="26"/>
        <end position="97"/>
    </location>
</feature>
<dbReference type="InterPro" id="IPR002559">
    <property type="entry name" value="Transposase_11"/>
</dbReference>
<dbReference type="GO" id="GO:0006313">
    <property type="term" value="P:DNA transposition"/>
    <property type="evidence" value="ECO:0007669"/>
    <property type="project" value="InterPro"/>
</dbReference>
<proteinExistence type="predicted"/>
<dbReference type="EMBL" id="FNPE01000018">
    <property type="protein sequence ID" value="SDZ33837.1"/>
    <property type="molecule type" value="Genomic_DNA"/>
</dbReference>
<evidence type="ECO:0000313" key="2">
    <source>
        <dbReference type="EMBL" id="SDZ33837.1"/>
    </source>
</evidence>
<gene>
    <name evidence="2" type="ORF">SAMN05421547_118107</name>
</gene>
<sequence length="105" mass="11272">MEADCFEAMVSDLRSIIRVAQGRQGQPSAIALDGRTLQSSSESGPRAGYAGYKRRRSSKVHMVAVDTLGHLLAVNVTPPDEQERAQVDHLCAAVQQATGHTVELA</sequence>
<dbReference type="PANTHER" id="PTHR30007:SF0">
    <property type="entry name" value="TRANSPOSASE"/>
    <property type="match status" value="1"/>
</dbReference>
<accession>A0A1H3S7V3</accession>